<accession>E3NI67</accession>
<dbReference type="Pfam" id="PF07735">
    <property type="entry name" value="FBA_2"/>
    <property type="match status" value="1"/>
</dbReference>
<feature type="domain" description="Sdz-33 F-box" evidence="1">
    <location>
        <begin position="222"/>
        <end position="287"/>
    </location>
</feature>
<keyword evidence="3" id="KW-1185">Reference proteome</keyword>
<organism evidence="3">
    <name type="scientific">Caenorhabditis remanei</name>
    <name type="common">Caenorhabditis vulgaris</name>
    <dbReference type="NCBI Taxonomy" id="31234"/>
    <lineage>
        <taxon>Eukaryota</taxon>
        <taxon>Metazoa</taxon>
        <taxon>Ecdysozoa</taxon>
        <taxon>Nematoda</taxon>
        <taxon>Chromadorea</taxon>
        <taxon>Rhabditida</taxon>
        <taxon>Rhabditina</taxon>
        <taxon>Rhabditomorpha</taxon>
        <taxon>Rhabditoidea</taxon>
        <taxon>Rhabditidae</taxon>
        <taxon>Peloderinae</taxon>
        <taxon>Caenorhabditis</taxon>
    </lineage>
</organism>
<dbReference type="InterPro" id="IPR012885">
    <property type="entry name" value="F-box_Sdz-33"/>
</dbReference>
<reference evidence="2" key="1">
    <citation type="submission" date="2007-07" db="EMBL/GenBank/DDBJ databases">
        <title>PCAP assembly of the Caenorhabditis remanei genome.</title>
        <authorList>
            <consortium name="The Caenorhabditis remanei Sequencing Consortium"/>
            <person name="Wilson R.K."/>
        </authorList>
    </citation>
    <scope>NUCLEOTIDE SEQUENCE [LARGE SCALE GENOMIC DNA]</scope>
    <source>
        <strain evidence="2">PB4641</strain>
    </source>
</reference>
<evidence type="ECO:0000313" key="2">
    <source>
        <dbReference type="EMBL" id="EFO98794.1"/>
    </source>
</evidence>
<sequence length="354" mass="41844">MNPPKPFPSWDISCRTVSMQLEKLLTKRNAPENRTLMSGRFNLLRIVKKEEKLIFSMISKRAKEVTKQMTFYSKYSIELRINETMGIKIRGTNIVVLCLYLRTSCKQKDGKTEENEGYSYNLRRIFKYSKDPVEEWKLLCEYVLEIFKKQTINVLTLYMDAFVDQNVSIIDFLKTNVKSVNECNLFQLEDENDVDEHAAYLLKNIKVNNELSSFLHIKNKNFDGTMPKNLKQLLIQNAEWIGYDRLLEIDSRHVFLINDRITNEEWNMFLKKWMAMETHLNLELLEFELNSFEEFRELVLPDIPHEVVAEEVKRTLITYRDKKIERSGGIVIKRIDGKTATCFAQYTGFEMIVH</sequence>
<dbReference type="PANTHER" id="PTHR21503">
    <property type="entry name" value="F-BOX-CONTAINING HYPOTHETICAL PROTEIN C.ELEGANS"/>
    <property type="match status" value="1"/>
</dbReference>
<dbReference type="HOGENOM" id="CLU_028840_3_1_1"/>
<name>E3NI67_CAERE</name>
<dbReference type="AlphaFoldDB" id="E3NI67"/>
<evidence type="ECO:0000259" key="1">
    <source>
        <dbReference type="Pfam" id="PF07735"/>
    </source>
</evidence>
<protein>
    <recommendedName>
        <fullName evidence="1">Sdz-33 F-box domain-containing protein</fullName>
    </recommendedName>
</protein>
<gene>
    <name evidence="2" type="ORF">CRE_30495</name>
</gene>
<dbReference type="OMA" id="ERRICTY"/>
<dbReference type="Proteomes" id="UP000008281">
    <property type="component" value="Unassembled WGS sequence"/>
</dbReference>
<dbReference type="InParanoid" id="E3NI67"/>
<dbReference type="PANTHER" id="PTHR21503:SF8">
    <property type="entry name" value="F-BOX ASSOCIATED DOMAIN-CONTAINING PROTEIN-RELATED"/>
    <property type="match status" value="1"/>
</dbReference>
<proteinExistence type="predicted"/>
<dbReference type="EMBL" id="DS268695">
    <property type="protein sequence ID" value="EFO98794.1"/>
    <property type="molecule type" value="Genomic_DNA"/>
</dbReference>
<evidence type="ECO:0000313" key="3">
    <source>
        <dbReference type="Proteomes" id="UP000008281"/>
    </source>
</evidence>